<sequence>MLKIKILSIGKTKETWLEEALSLYFKRLESQVIIETEWLKNDDLLEKAVLKEKFAIALDSTGPSMKSEEFASFLKKGFEEGGSRIAFVIGGATGLPLCIKNKYPLLSLSSLTLTHQMVRLLLVEQIYRSFEIWKGSGYHK</sequence>
<comment type="similarity">
    <text evidence="4 5">Belongs to the RNA methyltransferase RlmH family.</text>
</comment>
<reference evidence="6" key="2">
    <citation type="submission" date="2014-09" db="EMBL/GenBank/DDBJ databases">
        <title>Criblamydia sequanensis harbors a mega-plasmid encoding arsenite resistance.</title>
        <authorList>
            <person name="Bertelli C."/>
            <person name="Goesmann A."/>
            <person name="Greub G."/>
        </authorList>
    </citation>
    <scope>NUCLEOTIDE SEQUENCE [LARGE SCALE GENOMIC DNA]</scope>
    <source>
        <strain evidence="6">CRIB-18</strain>
    </source>
</reference>
<evidence type="ECO:0000256" key="2">
    <source>
        <dbReference type="ARBA" id="ARBA00022679"/>
    </source>
</evidence>
<keyword evidence="5" id="KW-0963">Cytoplasm</keyword>
<gene>
    <name evidence="5" type="primary">rlmH</name>
    <name evidence="6" type="ORF">CSEC_1095</name>
</gene>
<keyword evidence="3 5" id="KW-0949">S-adenosyl-L-methionine</keyword>
<evidence type="ECO:0000313" key="7">
    <source>
        <dbReference type="Proteomes" id="UP000031552"/>
    </source>
</evidence>
<comment type="caution">
    <text evidence="6">The sequence shown here is derived from an EMBL/GenBank/DDBJ whole genome shotgun (WGS) entry which is preliminary data.</text>
</comment>
<dbReference type="OrthoDB" id="9806643at2"/>
<dbReference type="Gene3D" id="3.40.1280.10">
    <property type="match status" value="1"/>
</dbReference>
<dbReference type="CDD" id="cd18081">
    <property type="entry name" value="RlmH-like"/>
    <property type="match status" value="1"/>
</dbReference>
<keyword evidence="1 5" id="KW-0489">Methyltransferase</keyword>
<dbReference type="RefSeq" id="WP_041017443.1">
    <property type="nucleotide sequence ID" value="NZ_CCEJ010000004.1"/>
</dbReference>
<dbReference type="eggNOG" id="COG1576">
    <property type="taxonomic scope" value="Bacteria"/>
</dbReference>
<organism evidence="6 7">
    <name type="scientific">Candidatus Criblamydia sequanensis CRIB-18</name>
    <dbReference type="NCBI Taxonomy" id="1437425"/>
    <lineage>
        <taxon>Bacteria</taxon>
        <taxon>Pseudomonadati</taxon>
        <taxon>Chlamydiota</taxon>
        <taxon>Chlamydiia</taxon>
        <taxon>Parachlamydiales</taxon>
        <taxon>Candidatus Criblamydiaceae</taxon>
        <taxon>Candidatus Criblamydia</taxon>
    </lineage>
</organism>
<name>A0A090CZ17_9BACT</name>
<feature type="binding site" evidence="5">
    <location>
        <begin position="108"/>
        <end position="113"/>
    </location>
    <ligand>
        <name>S-adenosyl-L-methionine</name>
        <dbReference type="ChEBI" id="CHEBI:59789"/>
    </ligand>
</feature>
<dbReference type="PANTHER" id="PTHR33603:SF1">
    <property type="entry name" value="RIBOSOMAL RNA LARGE SUBUNIT METHYLTRANSFERASE H"/>
    <property type="match status" value="1"/>
</dbReference>
<keyword evidence="5" id="KW-0698">rRNA processing</keyword>
<dbReference type="InterPro" id="IPR029028">
    <property type="entry name" value="Alpha/beta_knot_MTases"/>
</dbReference>
<comment type="catalytic activity">
    <reaction evidence="5">
        <text>pseudouridine(1915) in 23S rRNA + S-adenosyl-L-methionine = N(3)-methylpseudouridine(1915) in 23S rRNA + S-adenosyl-L-homocysteine + H(+)</text>
        <dbReference type="Rhea" id="RHEA:42752"/>
        <dbReference type="Rhea" id="RHEA-COMP:10221"/>
        <dbReference type="Rhea" id="RHEA-COMP:10222"/>
        <dbReference type="ChEBI" id="CHEBI:15378"/>
        <dbReference type="ChEBI" id="CHEBI:57856"/>
        <dbReference type="ChEBI" id="CHEBI:59789"/>
        <dbReference type="ChEBI" id="CHEBI:65314"/>
        <dbReference type="ChEBI" id="CHEBI:74486"/>
        <dbReference type="EC" id="2.1.1.177"/>
    </reaction>
</comment>
<feature type="binding site" evidence="5">
    <location>
        <position position="90"/>
    </location>
    <ligand>
        <name>S-adenosyl-L-methionine</name>
        <dbReference type="ChEBI" id="CHEBI:59789"/>
    </ligand>
</feature>
<keyword evidence="7" id="KW-1185">Reference proteome</keyword>
<dbReference type="AlphaFoldDB" id="A0A090CZ17"/>
<dbReference type="HAMAP" id="MF_00658">
    <property type="entry name" value="23SrRNA_methyltr_H"/>
    <property type="match status" value="1"/>
</dbReference>
<dbReference type="EC" id="2.1.1.177" evidence="5"/>
<dbReference type="STRING" id="1437425.CSEC_1095"/>
<comment type="function">
    <text evidence="5">Specifically methylates the pseudouridine at position 1915 (m3Psi1915) in 23S rRNA.</text>
</comment>
<keyword evidence="2 5" id="KW-0808">Transferase</keyword>
<dbReference type="Proteomes" id="UP000031552">
    <property type="component" value="Unassembled WGS sequence"/>
</dbReference>
<dbReference type="GO" id="GO:0005737">
    <property type="term" value="C:cytoplasm"/>
    <property type="evidence" value="ECO:0007669"/>
    <property type="project" value="UniProtKB-SubCell"/>
</dbReference>
<protein>
    <recommendedName>
        <fullName evidence="5">Ribosomal RNA large subunit methyltransferase H</fullName>
        <ecNumber evidence="5">2.1.1.177</ecNumber>
    </recommendedName>
    <alternativeName>
        <fullName evidence="5">23S rRNA (pseudouridine1915-N3)-methyltransferase</fullName>
    </alternativeName>
    <alternativeName>
        <fullName evidence="5">23S rRNA m3Psi1915 methyltransferase</fullName>
    </alternativeName>
    <alternativeName>
        <fullName evidence="5">rRNA (pseudouridine-N3-)-methyltransferase RlmH</fullName>
    </alternativeName>
</protein>
<evidence type="ECO:0000256" key="1">
    <source>
        <dbReference type="ARBA" id="ARBA00022603"/>
    </source>
</evidence>
<comment type="subunit">
    <text evidence="5">Homodimer.</text>
</comment>
<evidence type="ECO:0000313" key="6">
    <source>
        <dbReference type="EMBL" id="CDR33921.1"/>
    </source>
</evidence>
<dbReference type="InterPro" id="IPR003742">
    <property type="entry name" value="RlmH-like"/>
</dbReference>
<evidence type="ECO:0000256" key="5">
    <source>
        <dbReference type="HAMAP-Rule" id="MF_00658"/>
    </source>
</evidence>
<reference evidence="6" key="1">
    <citation type="submission" date="2013-12" db="EMBL/GenBank/DDBJ databases">
        <authorList>
            <person name="Linke B."/>
        </authorList>
    </citation>
    <scope>NUCLEOTIDE SEQUENCE [LARGE SCALE GENOMIC DNA]</scope>
    <source>
        <strain evidence="6">CRIB-18</strain>
    </source>
</reference>
<feature type="binding site" evidence="5">
    <location>
        <position position="58"/>
    </location>
    <ligand>
        <name>S-adenosyl-L-methionine</name>
        <dbReference type="ChEBI" id="CHEBI:59789"/>
    </ligand>
</feature>
<comment type="subcellular location">
    <subcellularLocation>
        <location evidence="5">Cytoplasm</location>
    </subcellularLocation>
</comment>
<proteinExistence type="inferred from homology"/>
<dbReference type="InterPro" id="IPR029026">
    <property type="entry name" value="tRNA_m1G_MTases_N"/>
</dbReference>
<dbReference type="PANTHER" id="PTHR33603">
    <property type="entry name" value="METHYLTRANSFERASE"/>
    <property type="match status" value="1"/>
</dbReference>
<evidence type="ECO:0000256" key="4">
    <source>
        <dbReference type="ARBA" id="ARBA00038303"/>
    </source>
</evidence>
<dbReference type="GO" id="GO:0070038">
    <property type="term" value="F:rRNA (pseudouridine-N3-)-methyltransferase activity"/>
    <property type="evidence" value="ECO:0007669"/>
    <property type="project" value="UniProtKB-UniRule"/>
</dbReference>
<dbReference type="Pfam" id="PF02590">
    <property type="entry name" value="SPOUT_MTase"/>
    <property type="match status" value="1"/>
</dbReference>
<evidence type="ECO:0000256" key="3">
    <source>
        <dbReference type="ARBA" id="ARBA00022691"/>
    </source>
</evidence>
<dbReference type="PIRSF" id="PIRSF004505">
    <property type="entry name" value="MT_bac"/>
    <property type="match status" value="1"/>
</dbReference>
<dbReference type="SUPFAM" id="SSF75217">
    <property type="entry name" value="alpha/beta knot"/>
    <property type="match status" value="1"/>
</dbReference>
<accession>A0A090CZ17</accession>
<dbReference type="EMBL" id="CCEJ010000004">
    <property type="protein sequence ID" value="CDR33921.1"/>
    <property type="molecule type" value="Genomic_DNA"/>
</dbReference>